<keyword evidence="10" id="KW-0752">Steroid biosynthesis</keyword>
<evidence type="ECO:0000256" key="8">
    <source>
        <dbReference type="ARBA" id="ARBA00022824"/>
    </source>
</evidence>
<feature type="transmembrane region" description="Helical" evidence="23">
    <location>
        <begin position="279"/>
        <end position="298"/>
    </location>
</feature>
<keyword evidence="16" id="KW-1207">Sterol metabolism</keyword>
<evidence type="ECO:0000256" key="10">
    <source>
        <dbReference type="ARBA" id="ARBA00022955"/>
    </source>
</evidence>
<dbReference type="AlphaFoldDB" id="A0A9P0A569"/>
<evidence type="ECO:0000256" key="22">
    <source>
        <dbReference type="ARBA" id="ARBA00047826"/>
    </source>
</evidence>
<dbReference type="EC" id="1.3.1.21" evidence="18"/>
<feature type="transmembrane region" description="Helical" evidence="23">
    <location>
        <begin position="208"/>
        <end position="228"/>
    </location>
</feature>
<dbReference type="EMBL" id="OU963863">
    <property type="protein sequence ID" value="CAH0384147.1"/>
    <property type="molecule type" value="Genomic_DNA"/>
</dbReference>
<keyword evidence="7" id="KW-0152">Cholesterol biosynthesis</keyword>
<keyword evidence="12" id="KW-0560">Oxidoreductase</keyword>
<evidence type="ECO:0000256" key="12">
    <source>
        <dbReference type="ARBA" id="ARBA00023002"/>
    </source>
</evidence>
<dbReference type="InterPro" id="IPR001171">
    <property type="entry name" value="ERG24_DHCR-like"/>
</dbReference>
<dbReference type="Gene3D" id="1.20.120.1630">
    <property type="match status" value="1"/>
</dbReference>
<evidence type="ECO:0000256" key="1">
    <source>
        <dbReference type="ARBA" id="ARBA00004477"/>
    </source>
</evidence>
<comment type="subcellular location">
    <subcellularLocation>
        <location evidence="1">Endoplasmic reticulum membrane</location>
        <topology evidence="1">Multi-pass membrane protein</topology>
    </subcellularLocation>
</comment>
<evidence type="ECO:0000256" key="15">
    <source>
        <dbReference type="ARBA" id="ARBA00023136"/>
    </source>
</evidence>
<feature type="transmembrane region" description="Helical" evidence="23">
    <location>
        <begin position="373"/>
        <end position="391"/>
    </location>
</feature>
<feature type="transmembrane region" description="Helical" evidence="23">
    <location>
        <begin position="86"/>
        <end position="106"/>
    </location>
</feature>
<sequence length="421" mass="47831">MSLYEFVHTKIVPPVFVIFFTLAAQLLTFTGRNEPITLSSLLKYSLGNTQAWIILFMYILWVLLFLKIPSKTITGPALPSGFEPKYAANGVLFFWSTLAVFGGMFLSRPDWALAIYTMTPELFGATSITALLFCVWLLLKGKLFPEEAPEDGAATTGTLIFDFYRGVELVPTFCGVSVKQLVISRFGCMAWLLLSLVYFIATVQLHGLSYPIVVSALILVMLYILKFYHYESTGYYDSLDICFDRAGYYLIWGSLVWMPGFFTLHAYNYVANPPRASPLFSLFCLILGSGAIALTYRIDYEKYLVRSSPSLNISLHGKPAEVILAEYTDQKGEKRTSRLVASGFWGMARHFNYTAEMVVDITFSAPGYSSGTIIPFLLPPFLIILILHRLYRDERKCKEKYGKYWELYCSKVPYRLIPWVF</sequence>
<dbReference type="PANTHER" id="PTHR21257:SF38">
    <property type="entry name" value="7-DEHYDROCHOLESTEROL REDUCTASE"/>
    <property type="match status" value="1"/>
</dbReference>
<evidence type="ECO:0000256" key="23">
    <source>
        <dbReference type="SAM" id="Phobius"/>
    </source>
</evidence>
<dbReference type="GO" id="GO:0016132">
    <property type="term" value="P:brassinosteroid biosynthetic process"/>
    <property type="evidence" value="ECO:0007669"/>
    <property type="project" value="TreeGrafter"/>
</dbReference>
<name>A0A9P0A569_BEMTA</name>
<organism evidence="24 25">
    <name type="scientific">Bemisia tabaci</name>
    <name type="common">Sweetpotato whitefly</name>
    <name type="synonym">Aleurodes tabaci</name>
    <dbReference type="NCBI Taxonomy" id="7038"/>
    <lineage>
        <taxon>Eukaryota</taxon>
        <taxon>Metazoa</taxon>
        <taxon>Ecdysozoa</taxon>
        <taxon>Arthropoda</taxon>
        <taxon>Hexapoda</taxon>
        <taxon>Insecta</taxon>
        <taxon>Pterygota</taxon>
        <taxon>Neoptera</taxon>
        <taxon>Paraneoptera</taxon>
        <taxon>Hemiptera</taxon>
        <taxon>Sternorrhyncha</taxon>
        <taxon>Aleyrodoidea</taxon>
        <taxon>Aleyrodidae</taxon>
        <taxon>Aleyrodinae</taxon>
        <taxon>Bemisia</taxon>
    </lineage>
</organism>
<evidence type="ECO:0000256" key="5">
    <source>
        <dbReference type="ARBA" id="ARBA00022548"/>
    </source>
</evidence>
<keyword evidence="6 23" id="KW-0812">Transmembrane</keyword>
<evidence type="ECO:0000256" key="13">
    <source>
        <dbReference type="ARBA" id="ARBA00023011"/>
    </source>
</evidence>
<evidence type="ECO:0000256" key="18">
    <source>
        <dbReference type="ARBA" id="ARBA00038851"/>
    </source>
</evidence>
<comment type="pathway">
    <text evidence="2">Steroid biosynthesis; cholesterol biosynthesis.</text>
</comment>
<dbReference type="Pfam" id="PF01222">
    <property type="entry name" value="ERG4_ERG24"/>
    <property type="match status" value="1"/>
</dbReference>
<dbReference type="GO" id="GO:0006695">
    <property type="term" value="P:cholesterol biosynthetic process"/>
    <property type="evidence" value="ECO:0007669"/>
    <property type="project" value="UniProtKB-KW"/>
</dbReference>
<comment type="similarity">
    <text evidence="3">Belongs to the ERG4/ERG24 family.</text>
</comment>
<gene>
    <name evidence="24" type="ORF">BEMITA_LOCUS3520</name>
</gene>
<accession>A0A9P0A569</accession>
<evidence type="ECO:0000256" key="17">
    <source>
        <dbReference type="ARBA" id="ARBA00023221"/>
    </source>
</evidence>
<keyword evidence="15 23" id="KW-0472">Membrane</keyword>
<evidence type="ECO:0000256" key="7">
    <source>
        <dbReference type="ARBA" id="ARBA00022778"/>
    </source>
</evidence>
<keyword evidence="9" id="KW-0521">NADP</keyword>
<evidence type="ECO:0000256" key="11">
    <source>
        <dbReference type="ARBA" id="ARBA00022989"/>
    </source>
</evidence>
<keyword evidence="17" id="KW-0753">Steroid metabolism</keyword>
<keyword evidence="14" id="KW-0443">Lipid metabolism</keyword>
<feature type="transmembrane region" description="Helical" evidence="23">
    <location>
        <begin position="41"/>
        <end position="66"/>
    </location>
</feature>
<keyword evidence="8" id="KW-0256">Endoplasmic reticulum</keyword>
<evidence type="ECO:0000256" key="2">
    <source>
        <dbReference type="ARBA" id="ARBA00004770"/>
    </source>
</evidence>
<feature type="transmembrane region" description="Helical" evidence="23">
    <location>
        <begin position="113"/>
        <end position="139"/>
    </location>
</feature>
<dbReference type="PANTHER" id="PTHR21257">
    <property type="entry name" value="DELTA(14)-STEROL REDUCTASE"/>
    <property type="match status" value="1"/>
</dbReference>
<feature type="transmembrane region" description="Helical" evidence="23">
    <location>
        <begin position="248"/>
        <end position="267"/>
    </location>
</feature>
<dbReference type="GO" id="GO:0005789">
    <property type="term" value="C:endoplasmic reticulum membrane"/>
    <property type="evidence" value="ECO:0007669"/>
    <property type="project" value="UniProtKB-SubCell"/>
</dbReference>
<dbReference type="PROSITE" id="PS01018">
    <property type="entry name" value="STEROL_REDUCT_2"/>
    <property type="match status" value="1"/>
</dbReference>
<evidence type="ECO:0000256" key="16">
    <source>
        <dbReference type="ARBA" id="ARBA00023166"/>
    </source>
</evidence>
<comment type="catalytic activity">
    <reaction evidence="21">
        <text>cholesterol + NADP(+) = 7-dehydrocholesterol + NADPH + H(+)</text>
        <dbReference type="Rhea" id="RHEA:23984"/>
        <dbReference type="ChEBI" id="CHEBI:15378"/>
        <dbReference type="ChEBI" id="CHEBI:16113"/>
        <dbReference type="ChEBI" id="CHEBI:17759"/>
        <dbReference type="ChEBI" id="CHEBI:57783"/>
        <dbReference type="ChEBI" id="CHEBI:58349"/>
        <dbReference type="EC" id="1.3.1.21"/>
    </reaction>
    <physiologicalReaction direction="right-to-left" evidence="21">
        <dbReference type="Rhea" id="RHEA:23986"/>
    </physiologicalReaction>
</comment>
<keyword evidence="5" id="KW-0153">Cholesterol metabolism</keyword>
<evidence type="ECO:0000313" key="24">
    <source>
        <dbReference type="EMBL" id="CAH0384147.1"/>
    </source>
</evidence>
<evidence type="ECO:0000256" key="4">
    <source>
        <dbReference type="ARBA" id="ARBA00022516"/>
    </source>
</evidence>
<dbReference type="InterPro" id="IPR018083">
    <property type="entry name" value="Sterol_reductase_CS"/>
</dbReference>
<feature type="transmembrane region" description="Helical" evidence="23">
    <location>
        <begin position="182"/>
        <end position="201"/>
    </location>
</feature>
<comment type="catalytic activity">
    <reaction evidence="22">
        <text>7-dehydrodesmosterol + NADPH + H(+) = desmosterol + NADP(+)</text>
        <dbReference type="Rhea" id="RHEA:46740"/>
        <dbReference type="ChEBI" id="CHEBI:15378"/>
        <dbReference type="ChEBI" id="CHEBI:17737"/>
        <dbReference type="ChEBI" id="CHEBI:27910"/>
        <dbReference type="ChEBI" id="CHEBI:57783"/>
        <dbReference type="ChEBI" id="CHEBI:58349"/>
    </reaction>
    <physiologicalReaction direction="left-to-right" evidence="22">
        <dbReference type="Rhea" id="RHEA:46741"/>
    </physiologicalReaction>
</comment>
<keyword evidence="25" id="KW-1185">Reference proteome</keyword>
<evidence type="ECO:0000256" key="20">
    <source>
        <dbReference type="ARBA" id="ARBA00042688"/>
    </source>
</evidence>
<evidence type="ECO:0000256" key="19">
    <source>
        <dbReference type="ARBA" id="ARBA00039984"/>
    </source>
</evidence>
<keyword evidence="4" id="KW-0444">Lipid biosynthesis</keyword>
<feature type="transmembrane region" description="Helical" evidence="23">
    <location>
        <begin position="12"/>
        <end position="29"/>
    </location>
</feature>
<evidence type="ECO:0000313" key="25">
    <source>
        <dbReference type="Proteomes" id="UP001152759"/>
    </source>
</evidence>
<evidence type="ECO:0000256" key="14">
    <source>
        <dbReference type="ARBA" id="ARBA00023098"/>
    </source>
</evidence>
<proteinExistence type="inferred from homology"/>
<keyword evidence="11 23" id="KW-1133">Transmembrane helix</keyword>
<protein>
    <recommendedName>
        <fullName evidence="19">7-dehydrocholesterol reductase</fullName>
        <ecNumber evidence="18">1.3.1.21</ecNumber>
    </recommendedName>
    <alternativeName>
        <fullName evidence="20">Sterol Delta(7)-reductase</fullName>
    </alternativeName>
</protein>
<keyword evidence="13" id="KW-0756">Sterol biosynthesis</keyword>
<evidence type="ECO:0000256" key="9">
    <source>
        <dbReference type="ARBA" id="ARBA00022857"/>
    </source>
</evidence>
<dbReference type="Proteomes" id="UP001152759">
    <property type="component" value="Chromosome 2"/>
</dbReference>
<evidence type="ECO:0000256" key="6">
    <source>
        <dbReference type="ARBA" id="ARBA00022692"/>
    </source>
</evidence>
<evidence type="ECO:0000256" key="3">
    <source>
        <dbReference type="ARBA" id="ARBA00005402"/>
    </source>
</evidence>
<dbReference type="GO" id="GO:0047598">
    <property type="term" value="F:7-dehydrocholesterol reductase activity"/>
    <property type="evidence" value="ECO:0007669"/>
    <property type="project" value="UniProtKB-EC"/>
</dbReference>
<evidence type="ECO:0000256" key="21">
    <source>
        <dbReference type="ARBA" id="ARBA00047795"/>
    </source>
</evidence>
<reference evidence="24" key="1">
    <citation type="submission" date="2021-12" db="EMBL/GenBank/DDBJ databases">
        <authorList>
            <person name="King R."/>
        </authorList>
    </citation>
    <scope>NUCLEOTIDE SEQUENCE</scope>
</reference>